<dbReference type="RefSeq" id="WP_303542771.1">
    <property type="nucleotide sequence ID" value="NZ_JAUOTP010000004.1"/>
</dbReference>
<accession>A0ABT8Y9R1</accession>
<evidence type="ECO:0000256" key="6">
    <source>
        <dbReference type="ARBA" id="ARBA00022989"/>
    </source>
</evidence>
<dbReference type="Pfam" id="PF13231">
    <property type="entry name" value="PMT_2"/>
    <property type="match status" value="1"/>
</dbReference>
<feature type="transmembrane region" description="Helical" evidence="8">
    <location>
        <begin position="93"/>
        <end position="112"/>
    </location>
</feature>
<reference evidence="10" key="1">
    <citation type="submission" date="2023-07" db="EMBL/GenBank/DDBJ databases">
        <authorList>
            <person name="Kim M."/>
        </authorList>
    </citation>
    <scope>NUCLEOTIDE SEQUENCE</scope>
    <source>
        <strain evidence="10">BIUV-7</strain>
    </source>
</reference>
<feature type="transmembrane region" description="Helical" evidence="8">
    <location>
        <begin position="195"/>
        <end position="210"/>
    </location>
</feature>
<evidence type="ECO:0000313" key="10">
    <source>
        <dbReference type="EMBL" id="MDO6415070.1"/>
    </source>
</evidence>
<comment type="subcellular location">
    <subcellularLocation>
        <location evidence="1">Cell membrane</location>
        <topology evidence="1">Multi-pass membrane protein</topology>
    </subcellularLocation>
</comment>
<feature type="transmembrane region" description="Helical" evidence="8">
    <location>
        <begin position="273"/>
        <end position="293"/>
    </location>
</feature>
<keyword evidence="11" id="KW-1185">Reference proteome</keyword>
<sequence>MASRAFPLPRPLGARAGTLANVWRDALLMLGLAAILRCWWFGNPFVQVDEQFYLLVGDRLLHGALPYVDIWDRKPIGLFLLYAGVRTLGGTGILQYQIVATLFAGATAFLVVQLARSIASPTAARLAGAASLIFTIVFDGAGGQAPVFYNPLVAGAALIVLRALATPPAEDRRFVAQGALAMALIGIAIQIKYTALFEGVTMGLALLWTARRRGIDAHLPGIAALWIAIAILPTLLAFAAYAAAGHGEAFAYANFVSIGDRPGTAAYKLGKRLAAIVALGLPLIAAAAVGLRVRQRSDEAQRARLFLLVWLIGAVIGFFALGSLYKHYALPLVAPLAVFAAPAFDVGRRDRWRAIVVLGLGLAIAVGMSAVRLRARGGEQQSADLVAAIRPHLTDRLFVFDGEPALYLLTGAKLASPYAFPNHLNQKKESHAIGTDQSAELRRVIASRPSVVVVTDRPGPDRNPVAWNIMRAALVRDYRQVGAVRFHRKWRLVFALKA</sequence>
<evidence type="ECO:0000259" key="9">
    <source>
        <dbReference type="Pfam" id="PF13231"/>
    </source>
</evidence>
<dbReference type="InterPro" id="IPR050297">
    <property type="entry name" value="LipidA_mod_glycosyltrf_83"/>
</dbReference>
<name>A0ABT8Y9R1_9SPHN</name>
<evidence type="ECO:0000313" key="11">
    <source>
        <dbReference type="Proteomes" id="UP001169764"/>
    </source>
</evidence>
<dbReference type="InterPro" id="IPR038731">
    <property type="entry name" value="RgtA/B/C-like"/>
</dbReference>
<keyword evidence="6 8" id="KW-1133">Transmembrane helix</keyword>
<dbReference type="EMBL" id="JAUOTP010000004">
    <property type="protein sequence ID" value="MDO6415070.1"/>
    <property type="molecule type" value="Genomic_DNA"/>
</dbReference>
<evidence type="ECO:0000256" key="7">
    <source>
        <dbReference type="ARBA" id="ARBA00023136"/>
    </source>
</evidence>
<gene>
    <name evidence="10" type="ORF">Q4F19_11825</name>
</gene>
<dbReference type="EC" id="2.4.-.-" evidence="10"/>
<keyword evidence="10" id="KW-0418">Kinase</keyword>
<dbReference type="Proteomes" id="UP001169764">
    <property type="component" value="Unassembled WGS sequence"/>
</dbReference>
<evidence type="ECO:0000256" key="8">
    <source>
        <dbReference type="SAM" id="Phobius"/>
    </source>
</evidence>
<evidence type="ECO:0000256" key="4">
    <source>
        <dbReference type="ARBA" id="ARBA00022679"/>
    </source>
</evidence>
<comment type="caution">
    <text evidence="10">The sequence shown here is derived from an EMBL/GenBank/DDBJ whole genome shotgun (WGS) entry which is preliminary data.</text>
</comment>
<feature type="transmembrane region" description="Helical" evidence="8">
    <location>
        <begin position="124"/>
        <end position="141"/>
    </location>
</feature>
<feature type="transmembrane region" description="Helical" evidence="8">
    <location>
        <begin position="222"/>
        <end position="244"/>
    </location>
</feature>
<keyword evidence="7 8" id="KW-0472">Membrane</keyword>
<proteinExistence type="predicted"/>
<evidence type="ECO:0000256" key="1">
    <source>
        <dbReference type="ARBA" id="ARBA00004651"/>
    </source>
</evidence>
<dbReference type="GO" id="GO:0016757">
    <property type="term" value="F:glycosyltransferase activity"/>
    <property type="evidence" value="ECO:0007669"/>
    <property type="project" value="UniProtKB-KW"/>
</dbReference>
<feature type="domain" description="Glycosyltransferase RgtA/B/C/D-like" evidence="9">
    <location>
        <begin position="74"/>
        <end position="235"/>
    </location>
</feature>
<evidence type="ECO:0000256" key="3">
    <source>
        <dbReference type="ARBA" id="ARBA00022676"/>
    </source>
</evidence>
<evidence type="ECO:0000256" key="5">
    <source>
        <dbReference type="ARBA" id="ARBA00022692"/>
    </source>
</evidence>
<dbReference type="PANTHER" id="PTHR33908">
    <property type="entry name" value="MANNOSYLTRANSFERASE YKCB-RELATED"/>
    <property type="match status" value="1"/>
</dbReference>
<keyword evidence="5 8" id="KW-0812">Transmembrane</keyword>
<protein>
    <submittedName>
        <fullName evidence="10">Glycosyltransferase family 39 protein</fullName>
        <ecNumber evidence="10">2.4.-.-</ecNumber>
    </submittedName>
</protein>
<evidence type="ECO:0000256" key="2">
    <source>
        <dbReference type="ARBA" id="ARBA00022475"/>
    </source>
</evidence>
<keyword evidence="3 10" id="KW-0328">Glycosyltransferase</keyword>
<feature type="transmembrane region" description="Helical" evidence="8">
    <location>
        <begin position="305"/>
        <end position="322"/>
    </location>
</feature>
<dbReference type="GO" id="GO:0016301">
    <property type="term" value="F:kinase activity"/>
    <property type="evidence" value="ECO:0007669"/>
    <property type="project" value="UniProtKB-KW"/>
</dbReference>
<organism evidence="10 11">
    <name type="scientific">Sphingomonas natans</name>
    <dbReference type="NCBI Taxonomy" id="3063330"/>
    <lineage>
        <taxon>Bacteria</taxon>
        <taxon>Pseudomonadati</taxon>
        <taxon>Pseudomonadota</taxon>
        <taxon>Alphaproteobacteria</taxon>
        <taxon>Sphingomonadales</taxon>
        <taxon>Sphingomonadaceae</taxon>
        <taxon>Sphingomonas</taxon>
    </lineage>
</organism>
<keyword evidence="4 10" id="KW-0808">Transferase</keyword>
<feature type="transmembrane region" description="Helical" evidence="8">
    <location>
        <begin position="328"/>
        <end position="347"/>
    </location>
</feature>
<feature type="transmembrane region" description="Helical" evidence="8">
    <location>
        <begin position="354"/>
        <end position="373"/>
    </location>
</feature>
<keyword evidence="2" id="KW-1003">Cell membrane</keyword>
<dbReference type="PANTHER" id="PTHR33908:SF11">
    <property type="entry name" value="MEMBRANE PROTEIN"/>
    <property type="match status" value="1"/>
</dbReference>